<dbReference type="CDD" id="cd15831">
    <property type="entry name" value="BTAD"/>
    <property type="match status" value="1"/>
</dbReference>
<dbReference type="PROSITE" id="PS51755">
    <property type="entry name" value="OMPR_PHOB"/>
    <property type="match status" value="1"/>
</dbReference>
<sequence>MIRVLGPLEVHGEAAAGAVDVGSPRHREVLAALVVDAGRVVSTDSLLDRVWGDVTRGGTTTNLHAIISRLRGRLREGRTGVELSTVPPGYRIDVPVDGVDATMFLDSLAQARDARTRGDLETARRVVREGLALWRGPAYADIAQPFAEAEAARLEGQRIAAVELAAEVDLMLGRHDEVLEELPALVAEHPLRESLRGHLMLALYRGGRQSDALAAYDDVREQLSDELGLDPGPQLQELRQRILEQDQTLLAPATSAAPPGAPTEPPVESAPAGQGGLRSDFVVPTSRLLGRDREIAYVRSLLEGSTQRLVTLTGTGGVGKTRLAAAISEASVGAYADGVVAVSLAPLTDPDLVLPEVARALGITGGEVVDPAAAVAEHLRSRRVLLVLDNLEHLLPAATSLSRLIASCPDLTVLVTSRTVLRVRGEVQYQVQPLPLPEPEEADPDALAESAAVALFVDRARSVAPEFDLAGLDPDNLAAVGAICRRLAGLPLAIELAAARVRLMPPTTMLARLDDVVAGGGARDLPLRQRTMRAALDWSHDLLDDEAQRLLHRLSVCSGGFTLEAAEAVGGGPGVLATLESLVEHSLVVTDLDNPTVSRFRMLEPVSQYAALWLEGEERLAARAAHREHFRALAAELEPAYRGPGTFDSLAVAEREHANLVTAIETGLADGDADLAGWLAWDLWLFWWLRGALVEGRRLTSAVLAEDVDDHVRVYMLAVHAAMAFAQGELATAREGWEEGDGLGERIGDGVGRSHNLAGIGLVALGEGDLDRAVEGLEATIALCEEIDLAGAWMWTLAHTWLGTVRLLQGDLEAAQRCVDRALAAAHGRHDSLATYMAHFTAAQVALARDDAATARDRLEEGVRLSLDTSDLANLAYFLDALALVESRDGAHERVATLRGAAARVREGVSGVVYGYYKVDSAELTAALEHARSELGDAAYAAALARGRAMSVADAVDLVLARTAV</sequence>
<dbReference type="InterPro" id="IPR011990">
    <property type="entry name" value="TPR-like_helical_dom_sf"/>
</dbReference>
<dbReference type="InterPro" id="IPR036388">
    <property type="entry name" value="WH-like_DNA-bd_sf"/>
</dbReference>
<dbReference type="GO" id="GO:0003677">
    <property type="term" value="F:DNA binding"/>
    <property type="evidence" value="ECO:0007669"/>
    <property type="project" value="UniProtKB-UniRule"/>
</dbReference>
<dbReference type="GO" id="GO:0000160">
    <property type="term" value="P:phosphorelay signal transduction system"/>
    <property type="evidence" value="ECO:0007669"/>
    <property type="project" value="InterPro"/>
</dbReference>
<dbReference type="SMART" id="SM01043">
    <property type="entry name" value="BTAD"/>
    <property type="match status" value="1"/>
</dbReference>
<dbReference type="RefSeq" id="WP_160875007.1">
    <property type="nucleotide sequence ID" value="NZ_WUEK01000002.1"/>
</dbReference>
<dbReference type="Proteomes" id="UP000473325">
    <property type="component" value="Unassembled WGS sequence"/>
</dbReference>
<proteinExistence type="inferred from homology"/>
<dbReference type="Pfam" id="PF03704">
    <property type="entry name" value="BTAD"/>
    <property type="match status" value="1"/>
</dbReference>
<evidence type="ECO:0000256" key="3">
    <source>
        <dbReference type="PROSITE-ProRule" id="PRU01091"/>
    </source>
</evidence>
<comment type="caution">
    <text evidence="6">The sequence shown here is derived from an EMBL/GenBank/DDBJ whole genome shotgun (WGS) entry which is preliminary data.</text>
</comment>
<dbReference type="GO" id="GO:0016887">
    <property type="term" value="F:ATP hydrolysis activity"/>
    <property type="evidence" value="ECO:0007669"/>
    <property type="project" value="InterPro"/>
</dbReference>
<feature type="region of interest" description="Disordered" evidence="4">
    <location>
        <begin position="253"/>
        <end position="276"/>
    </location>
</feature>
<dbReference type="SUPFAM" id="SSF48452">
    <property type="entry name" value="TPR-like"/>
    <property type="match status" value="2"/>
</dbReference>
<dbReference type="AlphaFoldDB" id="A0A6L7ESG4"/>
<dbReference type="PANTHER" id="PTHR47691:SF3">
    <property type="entry name" value="HTH-TYPE TRANSCRIPTIONAL REGULATOR RV0890C-RELATED"/>
    <property type="match status" value="1"/>
</dbReference>
<keyword evidence="7" id="KW-1185">Reference proteome</keyword>
<dbReference type="InterPro" id="IPR001867">
    <property type="entry name" value="OmpR/PhoB-type_DNA-bd"/>
</dbReference>
<dbReference type="SUPFAM" id="SSF46894">
    <property type="entry name" value="C-terminal effector domain of the bipartite response regulators"/>
    <property type="match status" value="1"/>
</dbReference>
<evidence type="ECO:0000259" key="5">
    <source>
        <dbReference type="PROSITE" id="PS51755"/>
    </source>
</evidence>
<dbReference type="Gene3D" id="3.40.50.300">
    <property type="entry name" value="P-loop containing nucleotide triphosphate hydrolases"/>
    <property type="match status" value="1"/>
</dbReference>
<name>A0A6L7ESG4_9ACTN</name>
<dbReference type="SMART" id="SM00862">
    <property type="entry name" value="Trans_reg_C"/>
    <property type="match status" value="1"/>
</dbReference>
<dbReference type="Pfam" id="PF13401">
    <property type="entry name" value="AAA_22"/>
    <property type="match status" value="1"/>
</dbReference>
<dbReference type="InterPro" id="IPR016032">
    <property type="entry name" value="Sig_transdc_resp-reg_C-effctor"/>
</dbReference>
<feature type="domain" description="OmpR/PhoB-type" evidence="5">
    <location>
        <begin position="1"/>
        <end position="94"/>
    </location>
</feature>
<organism evidence="6 7">
    <name type="scientific">Nocardioides flavescens</name>
    <dbReference type="NCBI Taxonomy" id="2691959"/>
    <lineage>
        <taxon>Bacteria</taxon>
        <taxon>Bacillati</taxon>
        <taxon>Actinomycetota</taxon>
        <taxon>Actinomycetes</taxon>
        <taxon>Propionibacteriales</taxon>
        <taxon>Nocardioidaceae</taxon>
        <taxon>Nocardioides</taxon>
    </lineage>
</organism>
<evidence type="ECO:0000313" key="7">
    <source>
        <dbReference type="Proteomes" id="UP000473325"/>
    </source>
</evidence>
<keyword evidence="2 3" id="KW-0238">DNA-binding</keyword>
<dbReference type="EMBL" id="WUEK01000002">
    <property type="protein sequence ID" value="MXG88478.1"/>
    <property type="molecule type" value="Genomic_DNA"/>
</dbReference>
<dbReference type="InterPro" id="IPR027417">
    <property type="entry name" value="P-loop_NTPase"/>
</dbReference>
<protein>
    <submittedName>
        <fullName evidence="6">AAA family ATPase</fullName>
    </submittedName>
</protein>
<feature type="DNA-binding region" description="OmpR/PhoB-type" evidence="3">
    <location>
        <begin position="1"/>
        <end position="94"/>
    </location>
</feature>
<dbReference type="Gene3D" id="1.10.10.10">
    <property type="entry name" value="Winged helix-like DNA-binding domain superfamily/Winged helix DNA-binding domain"/>
    <property type="match status" value="1"/>
</dbReference>
<dbReference type="InterPro" id="IPR005158">
    <property type="entry name" value="BTAD"/>
</dbReference>
<dbReference type="Gene3D" id="1.25.40.10">
    <property type="entry name" value="Tetratricopeptide repeat domain"/>
    <property type="match status" value="2"/>
</dbReference>
<comment type="similarity">
    <text evidence="1">Belongs to the AfsR/DnrI/RedD regulatory family.</text>
</comment>
<dbReference type="PANTHER" id="PTHR47691">
    <property type="entry name" value="REGULATOR-RELATED"/>
    <property type="match status" value="1"/>
</dbReference>
<reference evidence="6 7" key="1">
    <citation type="submission" date="2019-12" db="EMBL/GenBank/DDBJ databases">
        <authorList>
            <person name="Kun Z."/>
        </authorList>
    </citation>
    <scope>NUCLEOTIDE SEQUENCE [LARGE SCALE GENOMIC DNA]</scope>
    <source>
        <strain evidence="6 7">YIM 123512</strain>
    </source>
</reference>
<dbReference type="Pfam" id="PF25872">
    <property type="entry name" value="HTH_77"/>
    <property type="match status" value="1"/>
</dbReference>
<evidence type="ECO:0000313" key="6">
    <source>
        <dbReference type="EMBL" id="MXG88478.1"/>
    </source>
</evidence>
<dbReference type="SUPFAM" id="SSF52540">
    <property type="entry name" value="P-loop containing nucleoside triphosphate hydrolases"/>
    <property type="match status" value="1"/>
</dbReference>
<dbReference type="GO" id="GO:0006355">
    <property type="term" value="P:regulation of DNA-templated transcription"/>
    <property type="evidence" value="ECO:0007669"/>
    <property type="project" value="InterPro"/>
</dbReference>
<dbReference type="InterPro" id="IPR049945">
    <property type="entry name" value="AAA_22"/>
</dbReference>
<dbReference type="Pfam" id="PF00486">
    <property type="entry name" value="Trans_reg_C"/>
    <property type="match status" value="1"/>
</dbReference>
<dbReference type="PRINTS" id="PR00364">
    <property type="entry name" value="DISEASERSIST"/>
</dbReference>
<gene>
    <name evidence="6" type="ORF">GRQ65_02830</name>
</gene>
<accession>A0A6L7ESG4</accession>
<evidence type="ECO:0000256" key="1">
    <source>
        <dbReference type="ARBA" id="ARBA00005820"/>
    </source>
</evidence>
<evidence type="ECO:0000256" key="4">
    <source>
        <dbReference type="SAM" id="MobiDB-lite"/>
    </source>
</evidence>
<dbReference type="InterPro" id="IPR058852">
    <property type="entry name" value="HTH_77"/>
</dbReference>
<evidence type="ECO:0000256" key="2">
    <source>
        <dbReference type="ARBA" id="ARBA00023125"/>
    </source>
</evidence>